<dbReference type="OrthoDB" id="630536at2759"/>
<comment type="similarity">
    <text evidence="1">Belongs to the disease resistance NB-LRR family.</text>
</comment>
<evidence type="ECO:0000256" key="1">
    <source>
        <dbReference type="ARBA" id="ARBA00008894"/>
    </source>
</evidence>
<dbReference type="PANTHER" id="PTHR47186">
    <property type="entry name" value="LEUCINE-RICH REPEAT-CONTAINING PROTEIN 57"/>
    <property type="match status" value="1"/>
</dbReference>
<dbReference type="PANTHER" id="PTHR47186:SF3">
    <property type="entry name" value="OS09G0267800 PROTEIN"/>
    <property type="match status" value="1"/>
</dbReference>
<dbReference type="AlphaFoldDB" id="A0A843WRT5"/>
<dbReference type="EMBL" id="NMUH01004020">
    <property type="protein sequence ID" value="MQM08051.1"/>
    <property type="molecule type" value="Genomic_DNA"/>
</dbReference>
<dbReference type="Proteomes" id="UP000652761">
    <property type="component" value="Unassembled WGS sequence"/>
</dbReference>
<name>A0A843WRT5_COLES</name>
<evidence type="ECO:0000313" key="8">
    <source>
        <dbReference type="EMBL" id="MQM08051.1"/>
    </source>
</evidence>
<dbReference type="InterPro" id="IPR032675">
    <property type="entry name" value="LRR_dom_sf"/>
</dbReference>
<keyword evidence="9" id="KW-1185">Reference proteome</keyword>
<evidence type="ECO:0008006" key="10">
    <source>
        <dbReference type="Google" id="ProtNLM"/>
    </source>
</evidence>
<accession>A0A843WRT5</accession>
<feature type="domain" description="Disease resistance N-terminal" evidence="6">
    <location>
        <begin position="43"/>
        <end position="103"/>
    </location>
</feature>
<dbReference type="Gene3D" id="1.20.5.4130">
    <property type="match status" value="1"/>
</dbReference>
<sequence length="396" mass="44867">MKNATRYAVKRFAACIGTLKPAASPAPSSSSSSTPTDCDVSRIHVNARWLVRMLAWVRATLDDAEDMNITEESIRDWLRELQEVADAAEDLLDEFPHEALHHGIVGDGGWTAGSITELPRERKMTSEMDRLHDQVRHSRPATPAHETFGFLLLEDKAVDMSHKLEVDALRMKYIVSRFMKIKKPKQALKLDRRKEQMHAESIYPRRMTNSVIEEPYIVGRVEELAKIKQFLQRDRMSSGIAEFPMSSSVSHLRRIYLGNIIRLPSSMSNLVKLRHLILSSSYIIEYPEGIGKLTDLQTVPGFRVSPKHDYAKLGELKDMNNIRGEFAIKGLQNLADVNEAKKACLDKKRNISSLCLGWDYWSNSSYIDDEVLESLKPNVKLGSLQILGFKGPSYPS</sequence>
<evidence type="ECO:0000256" key="4">
    <source>
        <dbReference type="ARBA" id="ARBA00022741"/>
    </source>
</evidence>
<dbReference type="Gene3D" id="3.80.10.10">
    <property type="entry name" value="Ribonuclease Inhibitor"/>
    <property type="match status" value="1"/>
</dbReference>
<evidence type="ECO:0000256" key="5">
    <source>
        <dbReference type="ARBA" id="ARBA00022821"/>
    </source>
</evidence>
<feature type="domain" description="R13L1/DRL21-like LRR repeat region" evidence="7">
    <location>
        <begin position="313"/>
        <end position="396"/>
    </location>
</feature>
<dbReference type="Pfam" id="PF25019">
    <property type="entry name" value="LRR_R13L1-DRL21"/>
    <property type="match status" value="1"/>
</dbReference>
<evidence type="ECO:0000259" key="6">
    <source>
        <dbReference type="Pfam" id="PF18052"/>
    </source>
</evidence>
<dbReference type="InterPro" id="IPR041118">
    <property type="entry name" value="Rx_N"/>
</dbReference>
<keyword evidence="4" id="KW-0547">Nucleotide-binding</keyword>
<dbReference type="Pfam" id="PF18052">
    <property type="entry name" value="Rx_N"/>
    <property type="match status" value="1"/>
</dbReference>
<evidence type="ECO:0000259" key="7">
    <source>
        <dbReference type="Pfam" id="PF25019"/>
    </source>
</evidence>
<comment type="caution">
    <text evidence="8">The sequence shown here is derived from an EMBL/GenBank/DDBJ whole genome shotgun (WGS) entry which is preliminary data.</text>
</comment>
<evidence type="ECO:0000256" key="2">
    <source>
        <dbReference type="ARBA" id="ARBA00022614"/>
    </source>
</evidence>
<reference evidence="8" key="1">
    <citation type="submission" date="2017-07" db="EMBL/GenBank/DDBJ databases">
        <title>Taro Niue Genome Assembly and Annotation.</title>
        <authorList>
            <person name="Atibalentja N."/>
            <person name="Keating K."/>
            <person name="Fields C.J."/>
        </authorList>
    </citation>
    <scope>NUCLEOTIDE SEQUENCE</scope>
    <source>
        <strain evidence="8">Niue_2</strain>
        <tissue evidence="8">Leaf</tissue>
    </source>
</reference>
<proteinExistence type="inferred from homology"/>
<organism evidence="8 9">
    <name type="scientific">Colocasia esculenta</name>
    <name type="common">Wild taro</name>
    <name type="synonym">Arum esculentum</name>
    <dbReference type="NCBI Taxonomy" id="4460"/>
    <lineage>
        <taxon>Eukaryota</taxon>
        <taxon>Viridiplantae</taxon>
        <taxon>Streptophyta</taxon>
        <taxon>Embryophyta</taxon>
        <taxon>Tracheophyta</taxon>
        <taxon>Spermatophyta</taxon>
        <taxon>Magnoliopsida</taxon>
        <taxon>Liliopsida</taxon>
        <taxon>Araceae</taxon>
        <taxon>Aroideae</taxon>
        <taxon>Colocasieae</taxon>
        <taxon>Colocasia</taxon>
    </lineage>
</organism>
<gene>
    <name evidence="8" type="ORF">Taro_040911</name>
</gene>
<protein>
    <recommendedName>
        <fullName evidence="10">Rx N-terminal domain-containing protein</fullName>
    </recommendedName>
</protein>
<keyword evidence="5" id="KW-0611">Plant defense</keyword>
<dbReference type="InterPro" id="IPR056789">
    <property type="entry name" value="LRR_R13L1-DRL21"/>
</dbReference>
<keyword evidence="3" id="KW-0677">Repeat</keyword>
<dbReference type="SUPFAM" id="SSF52058">
    <property type="entry name" value="L domain-like"/>
    <property type="match status" value="1"/>
</dbReference>
<keyword evidence="2" id="KW-0433">Leucine-rich repeat</keyword>
<dbReference type="GO" id="GO:0000166">
    <property type="term" value="F:nucleotide binding"/>
    <property type="evidence" value="ECO:0007669"/>
    <property type="project" value="UniProtKB-KW"/>
</dbReference>
<evidence type="ECO:0000313" key="9">
    <source>
        <dbReference type="Proteomes" id="UP000652761"/>
    </source>
</evidence>
<evidence type="ECO:0000256" key="3">
    <source>
        <dbReference type="ARBA" id="ARBA00022737"/>
    </source>
</evidence>
<dbReference type="GO" id="GO:0006952">
    <property type="term" value="P:defense response"/>
    <property type="evidence" value="ECO:0007669"/>
    <property type="project" value="UniProtKB-KW"/>
</dbReference>